<organism evidence="1 2">
    <name type="scientific">Lactuca saligna</name>
    <name type="common">Willowleaf lettuce</name>
    <dbReference type="NCBI Taxonomy" id="75948"/>
    <lineage>
        <taxon>Eukaryota</taxon>
        <taxon>Viridiplantae</taxon>
        <taxon>Streptophyta</taxon>
        <taxon>Embryophyta</taxon>
        <taxon>Tracheophyta</taxon>
        <taxon>Spermatophyta</taxon>
        <taxon>Magnoliopsida</taxon>
        <taxon>eudicotyledons</taxon>
        <taxon>Gunneridae</taxon>
        <taxon>Pentapetalae</taxon>
        <taxon>asterids</taxon>
        <taxon>campanulids</taxon>
        <taxon>Asterales</taxon>
        <taxon>Asteraceae</taxon>
        <taxon>Cichorioideae</taxon>
        <taxon>Cichorieae</taxon>
        <taxon>Lactucinae</taxon>
        <taxon>Lactuca</taxon>
    </lineage>
</organism>
<reference evidence="1" key="1">
    <citation type="submission" date="2023-04" db="EMBL/GenBank/DDBJ databases">
        <authorList>
            <person name="Vijverberg K."/>
            <person name="Xiong W."/>
            <person name="Schranz E."/>
        </authorList>
    </citation>
    <scope>NUCLEOTIDE SEQUENCE</scope>
</reference>
<name>A0AA36EAM8_LACSI</name>
<sequence length="124" mass="14511">MMIETSTWNSRMVQHECINRFTPQDMNIRSPYESFNHDMMIGTSTRDSEFINQCTSQDINGRNQSSETNLPYITSQVESSNFDMMIGTSTSDNDLDLLTVDQLEFMNRFFMPQDFNARHDDEIK</sequence>
<proteinExistence type="predicted"/>
<gene>
    <name evidence="1" type="ORF">LSALG_LOCUS28616</name>
</gene>
<evidence type="ECO:0000313" key="2">
    <source>
        <dbReference type="Proteomes" id="UP001177003"/>
    </source>
</evidence>
<dbReference type="EMBL" id="OX465082">
    <property type="protein sequence ID" value="CAI9289376.1"/>
    <property type="molecule type" value="Genomic_DNA"/>
</dbReference>
<dbReference type="AlphaFoldDB" id="A0AA36EAM8"/>
<dbReference type="Proteomes" id="UP001177003">
    <property type="component" value="Chromosome 6"/>
</dbReference>
<protein>
    <submittedName>
        <fullName evidence="1">Uncharacterized protein</fullName>
    </submittedName>
</protein>
<accession>A0AA36EAM8</accession>
<keyword evidence="2" id="KW-1185">Reference proteome</keyword>
<evidence type="ECO:0000313" key="1">
    <source>
        <dbReference type="EMBL" id="CAI9289376.1"/>
    </source>
</evidence>